<dbReference type="PANTHER" id="PTHR10628">
    <property type="entry name" value="SIALIDASE"/>
    <property type="match status" value="1"/>
</dbReference>
<accession>A0A9W5VWU9</accession>
<dbReference type="Proteomes" id="UP000014387">
    <property type="component" value="Unassembled WGS sequence"/>
</dbReference>
<dbReference type="CDD" id="cd15482">
    <property type="entry name" value="Sialidase_non-viral"/>
    <property type="match status" value="1"/>
</dbReference>
<dbReference type="GO" id="GO:0006689">
    <property type="term" value="P:ganglioside catabolic process"/>
    <property type="evidence" value="ECO:0007669"/>
    <property type="project" value="TreeGrafter"/>
</dbReference>
<dbReference type="Gene3D" id="2.60.120.200">
    <property type="match status" value="1"/>
</dbReference>
<keyword evidence="7" id="KW-1185">Reference proteome</keyword>
<dbReference type="Pfam" id="PF13088">
    <property type="entry name" value="BNR_2"/>
    <property type="match status" value="1"/>
</dbReference>
<feature type="region of interest" description="Disordered" evidence="4">
    <location>
        <begin position="517"/>
        <end position="536"/>
    </location>
</feature>
<dbReference type="InterPro" id="IPR013320">
    <property type="entry name" value="ConA-like_dom_sf"/>
</dbReference>
<comment type="catalytic activity">
    <reaction evidence="1">
        <text>Hydrolysis of alpha-(2-&gt;3)-, alpha-(2-&gt;6)-, alpha-(2-&gt;8)- glycosidic linkages of terminal sialic acid residues in oligosaccharides, glycoproteins, glycolipids, colominic acid and synthetic substrates.</text>
        <dbReference type="EC" id="3.2.1.18"/>
    </reaction>
</comment>
<evidence type="ECO:0000313" key="7">
    <source>
        <dbReference type="Proteomes" id="UP000014387"/>
    </source>
</evidence>
<feature type="compositionally biased region" description="Polar residues" evidence="4">
    <location>
        <begin position="520"/>
        <end position="529"/>
    </location>
</feature>
<dbReference type="GO" id="GO:0005737">
    <property type="term" value="C:cytoplasm"/>
    <property type="evidence" value="ECO:0007669"/>
    <property type="project" value="TreeGrafter"/>
</dbReference>
<evidence type="ECO:0000259" key="5">
    <source>
        <dbReference type="Pfam" id="PF13088"/>
    </source>
</evidence>
<dbReference type="Gene3D" id="2.120.10.10">
    <property type="match status" value="1"/>
</dbReference>
<evidence type="ECO:0000256" key="4">
    <source>
        <dbReference type="SAM" id="MobiDB-lite"/>
    </source>
</evidence>
<organism evidence="6 7">
    <name type="scientific">Gleimia europaea ACS-120-V-Col10b</name>
    <dbReference type="NCBI Taxonomy" id="883069"/>
    <lineage>
        <taxon>Bacteria</taxon>
        <taxon>Bacillati</taxon>
        <taxon>Actinomycetota</taxon>
        <taxon>Actinomycetes</taxon>
        <taxon>Actinomycetales</taxon>
        <taxon>Actinomycetaceae</taxon>
        <taxon>Gleimia</taxon>
    </lineage>
</organism>
<dbReference type="EMBL" id="AGWN01000001">
    <property type="protein sequence ID" value="EPD31293.1"/>
    <property type="molecule type" value="Genomic_DNA"/>
</dbReference>
<dbReference type="AlphaFoldDB" id="A0A9W5VWU9"/>
<dbReference type="SUPFAM" id="SSF49899">
    <property type="entry name" value="Concanavalin A-like lectins/glucanases"/>
    <property type="match status" value="1"/>
</dbReference>
<dbReference type="PANTHER" id="PTHR10628:SF30">
    <property type="entry name" value="EXO-ALPHA-SIALIDASE"/>
    <property type="match status" value="1"/>
</dbReference>
<dbReference type="Gene3D" id="2.40.220.10">
    <property type="entry name" value="Intramolecular Trans-sialidase, Domain 3"/>
    <property type="match status" value="1"/>
</dbReference>
<evidence type="ECO:0000256" key="3">
    <source>
        <dbReference type="ARBA" id="ARBA00012733"/>
    </source>
</evidence>
<reference evidence="6 7" key="1">
    <citation type="submission" date="2013-05" db="EMBL/GenBank/DDBJ databases">
        <title>The Genome Sequence of Actinomyces europaeus ACS-120-V-COL10B.</title>
        <authorList>
            <consortium name="The Broad Institute Genomics Platform"/>
            <person name="Earl A."/>
            <person name="Ward D."/>
            <person name="Feldgarden M."/>
            <person name="Gevers D."/>
            <person name="Saerens B."/>
            <person name="Vaneechoutte M."/>
            <person name="Walker B."/>
            <person name="Young S."/>
            <person name="Zeng Q."/>
            <person name="Gargeya S."/>
            <person name="Fitzgerald M."/>
            <person name="Haas B."/>
            <person name="Abouelleil A."/>
            <person name="Allen A.W."/>
            <person name="Alvarado L."/>
            <person name="Arachchi H.M."/>
            <person name="Berlin A.M."/>
            <person name="Chapman S.B."/>
            <person name="Gainer-Dewar J."/>
            <person name="Goldberg J."/>
            <person name="Griggs A."/>
            <person name="Gujja S."/>
            <person name="Hansen M."/>
            <person name="Howarth C."/>
            <person name="Imamovic A."/>
            <person name="Ireland A."/>
            <person name="Larimer J."/>
            <person name="McCowan C."/>
            <person name="Murphy C."/>
            <person name="Pearson M."/>
            <person name="Poon T.W."/>
            <person name="Priest M."/>
            <person name="Roberts A."/>
            <person name="Saif S."/>
            <person name="Shea T."/>
            <person name="Sisk P."/>
            <person name="Sykes S."/>
            <person name="Wortman J."/>
            <person name="Nusbaum C."/>
            <person name="Birren B."/>
        </authorList>
    </citation>
    <scope>NUCLEOTIDE SEQUENCE [LARGE SCALE GENOMIC DNA]</scope>
    <source>
        <strain evidence="6 7">ACS-120-V-Col10b</strain>
    </source>
</reference>
<dbReference type="InterPro" id="IPR023364">
    <property type="entry name" value="Trans_sialidase_dom3"/>
</dbReference>
<name>A0A9W5VWU9_9ACTO</name>
<protein>
    <recommendedName>
        <fullName evidence="3">exo-alpha-sialidase</fullName>
        <ecNumber evidence="3">3.2.1.18</ecNumber>
    </recommendedName>
</protein>
<evidence type="ECO:0000256" key="1">
    <source>
        <dbReference type="ARBA" id="ARBA00000427"/>
    </source>
</evidence>
<proteinExistence type="inferred from homology"/>
<dbReference type="InterPro" id="IPR026856">
    <property type="entry name" value="Sialidase_fam"/>
</dbReference>
<comment type="caution">
    <text evidence="6">The sequence shown here is derived from an EMBL/GenBank/DDBJ whole genome shotgun (WGS) entry which is preliminary data.</text>
</comment>
<evidence type="ECO:0000256" key="2">
    <source>
        <dbReference type="ARBA" id="ARBA00009348"/>
    </source>
</evidence>
<dbReference type="InterPro" id="IPR036278">
    <property type="entry name" value="Sialidase_sf"/>
</dbReference>
<dbReference type="GO" id="GO:0004308">
    <property type="term" value="F:exo-alpha-sialidase activity"/>
    <property type="evidence" value="ECO:0007669"/>
    <property type="project" value="UniProtKB-EC"/>
</dbReference>
<dbReference type="GO" id="GO:0009313">
    <property type="term" value="P:oligosaccharide catabolic process"/>
    <property type="evidence" value="ECO:0007669"/>
    <property type="project" value="TreeGrafter"/>
</dbReference>
<comment type="similarity">
    <text evidence="2">Belongs to the glycosyl hydrolase 33 family.</text>
</comment>
<sequence>MTPASVWFSRWVGGTATVMSGPDWRLAVDGDCLVFSGDKPGRFHYAMEDTRLRGEHTVALFPGGPTRIFLDGYEVWSAPVTVSDPVGADTSVTVTGTAYEDIARAVRQGSPLPDALVEFAAMELNARDAARIDNLREWAVHARFRVRGEGQYGTVFAAQNQGKPALAACIDEAGIRVELPAADTRIECAGAWSDGRWHNLVVAFGGGAIEVFVDGWLTGHAPGSAPRLDRFVIGQSLHGERLMGEVGRGGIYPALNDQQIAALSGRAPVAQTPVFDRFPDGIFHRIPSLLRHRSGRLVAFADARHGLPNDSPNVTEIVASFSDDEGATWSAPRAIAGYLSRLDNPISVTDPACVEDAQGRIHLLFDLYPAGIGLLNSAPGHGHDGDDLVLTSPDGQEFLVPGGWPQQPTPVVTRGGELTEFVAQAGPQILGAGPLTVIPTGHIAIVTSTDRGETWSPPRLITSDVKDEWMTFLGIGPGAGIRLRHGENAGRLLVPVYFSNEGASQFSAAVIYSDDDGQTWRRSGSPNDSRTIDGERVDPCRFTNPAATMSESAVVELPDGNVVMFSRSQRPFVQRAVSKDGGLTWGEVTEETQISEIFCQPAAVAQGAFVYFANASRMLPYRGCGTLYRTDAHSLMRPGAKPNWVKLAINPRHHGYQSIVALDNGIGMLWERETAGVWFSFVPFAFFPEPINEGGATGA</sequence>
<dbReference type="EC" id="3.2.1.18" evidence="3"/>
<dbReference type="GO" id="GO:0016020">
    <property type="term" value="C:membrane"/>
    <property type="evidence" value="ECO:0007669"/>
    <property type="project" value="TreeGrafter"/>
</dbReference>
<evidence type="ECO:0000313" key="6">
    <source>
        <dbReference type="EMBL" id="EPD31293.1"/>
    </source>
</evidence>
<dbReference type="SUPFAM" id="SSF50939">
    <property type="entry name" value="Sialidases"/>
    <property type="match status" value="1"/>
</dbReference>
<feature type="domain" description="Sialidase" evidence="5">
    <location>
        <begin position="414"/>
        <end position="589"/>
    </location>
</feature>
<gene>
    <name evidence="6" type="ORF">HMPREF9238_01061</name>
</gene>
<dbReference type="InterPro" id="IPR011040">
    <property type="entry name" value="Sialidase"/>
</dbReference>